<evidence type="ECO:0000313" key="2">
    <source>
        <dbReference type="Proteomes" id="UP000515908"/>
    </source>
</evidence>
<keyword evidence="2" id="KW-1185">Reference proteome</keyword>
<dbReference type="AlphaFoldDB" id="A0A7G2C8C0"/>
<dbReference type="VEuPathDB" id="TriTrypDB:ADEAN_000328700"/>
<organism evidence="1 2">
    <name type="scientific">Angomonas deanei</name>
    <dbReference type="NCBI Taxonomy" id="59799"/>
    <lineage>
        <taxon>Eukaryota</taxon>
        <taxon>Discoba</taxon>
        <taxon>Euglenozoa</taxon>
        <taxon>Kinetoplastea</taxon>
        <taxon>Metakinetoplastina</taxon>
        <taxon>Trypanosomatida</taxon>
        <taxon>Trypanosomatidae</taxon>
        <taxon>Strigomonadinae</taxon>
        <taxon>Angomonas</taxon>
    </lineage>
</organism>
<dbReference type="EMBL" id="LR877149">
    <property type="protein sequence ID" value="CAD2215829.1"/>
    <property type="molecule type" value="Genomic_DNA"/>
</dbReference>
<protein>
    <submittedName>
        <fullName evidence="1">Uncharacterized protein</fullName>
    </submittedName>
</protein>
<gene>
    <name evidence="1" type="ORF">ADEAN_000328700</name>
</gene>
<dbReference type="Proteomes" id="UP000515908">
    <property type="component" value="Chromosome 05"/>
</dbReference>
<evidence type="ECO:0000313" key="1">
    <source>
        <dbReference type="EMBL" id="CAD2215829.1"/>
    </source>
</evidence>
<accession>A0A7G2C8C0</accession>
<proteinExistence type="predicted"/>
<reference evidence="1 2" key="1">
    <citation type="submission" date="2020-08" db="EMBL/GenBank/DDBJ databases">
        <authorList>
            <person name="Newling K."/>
            <person name="Davey J."/>
            <person name="Forrester S."/>
        </authorList>
    </citation>
    <scope>NUCLEOTIDE SEQUENCE [LARGE SCALE GENOMIC DNA]</scope>
    <source>
        <strain evidence="2">Crithidia deanei Carvalho (ATCC PRA-265)</strain>
    </source>
</reference>
<sequence length="404" mass="45351">MLRVGLRCASANRLWRAPNPFFTMRWGKRLLSNQCSPISPQSSMEKIIELFSRPHAPPESVKPYVDSIDEKETLIALPTIITLMELFTVGSSRGGAVLQRSRAVDLFPIEDRLVDTTVSRLSEWTSSSIEDPVECETRFRYGVSVWLYTSRVSASPPSGDVFRRLKQEVLFPNLRQMKQSGTTPCDARDLYSLVVDCGVWGSVFFTLSSSLPKDCWLYVLKRYTDSLSRVQEGVTAQLENVNEQSEASLIDGMESLSLFMTLTERAVYPIYLQGASEAPTHAVLDRLHKCAWASLQVVERSFRASPAVVTAWAARYTAWLKMVHYTVEQWCVSVSAVYEERLGGMVRRILSLFVQLTFAAWEKVKLHFDDWCALSDVLEAADRLGCDTEQNEGDAASPSGCAPT</sequence>
<name>A0A7G2C8C0_9TRYP</name>